<dbReference type="AlphaFoldDB" id="A0AAJ0U592"/>
<dbReference type="Proteomes" id="UP001296776">
    <property type="component" value="Unassembled WGS sequence"/>
</dbReference>
<comment type="caution">
    <text evidence="3">The sequence shown here is derived from an EMBL/GenBank/DDBJ whole genome shotgun (WGS) entry which is preliminary data.</text>
</comment>
<dbReference type="SUPFAM" id="SSF53474">
    <property type="entry name" value="alpha/beta-Hydrolases"/>
    <property type="match status" value="1"/>
</dbReference>
<dbReference type="Pfam" id="PF00561">
    <property type="entry name" value="Abhydrolase_1"/>
    <property type="match status" value="1"/>
</dbReference>
<dbReference type="InterPro" id="IPR000639">
    <property type="entry name" value="Epox_hydrolase-like"/>
</dbReference>
<keyword evidence="4" id="KW-1185">Reference proteome</keyword>
<dbReference type="Gene3D" id="3.40.50.1820">
    <property type="entry name" value="alpha/beta hydrolase"/>
    <property type="match status" value="1"/>
</dbReference>
<evidence type="ECO:0000313" key="3">
    <source>
        <dbReference type="EMBL" id="MBK1705524.1"/>
    </source>
</evidence>
<dbReference type="PRINTS" id="PR00412">
    <property type="entry name" value="EPOXHYDRLASE"/>
</dbReference>
<protein>
    <recommendedName>
        <fullName evidence="2">AB hydrolase-1 domain-containing protein</fullName>
    </recommendedName>
</protein>
<dbReference type="EMBL" id="NRSJ01000023">
    <property type="protein sequence ID" value="MBK1705524.1"/>
    <property type="molecule type" value="Genomic_DNA"/>
</dbReference>
<gene>
    <name evidence="3" type="ORF">CKO40_13415</name>
</gene>
<evidence type="ECO:0000256" key="1">
    <source>
        <dbReference type="ARBA" id="ARBA00022801"/>
    </source>
</evidence>
<evidence type="ECO:0000259" key="2">
    <source>
        <dbReference type="Pfam" id="PF00561"/>
    </source>
</evidence>
<evidence type="ECO:0000313" key="4">
    <source>
        <dbReference type="Proteomes" id="UP001296776"/>
    </source>
</evidence>
<dbReference type="InterPro" id="IPR029058">
    <property type="entry name" value="AB_hydrolase_fold"/>
</dbReference>
<feature type="domain" description="AB hydrolase-1" evidence="2">
    <location>
        <begin position="63"/>
        <end position="300"/>
    </location>
</feature>
<dbReference type="RefSeq" id="WP_200346741.1">
    <property type="nucleotide sequence ID" value="NZ_NRSJ01000023.1"/>
</dbReference>
<sequence length="322" mass="36009">MNAIVFVLSLLALGIASAVVWLSLTDPTPDGFVLDRARYPFQSQFMDLPDGSRLHYLDEGQGPTLLLLHGNPTWSFLYRQLIHGLKDEFRLVVPDYPGFGLSTASSGYGFTPAEHAQAVGQLVERLDLQDALILMQDWGGPIGFKLALQQPERFKGFVIGNTWAWPLERLRHKVFSMVMGGWPGQLSAWCCNGVVRAFMSRGVAGQLSAPELAMYLGPFSRADSRSPTHIFPAQLRNASDFLGDVYRNLPRLSDRPVLLLWGEKDFAFQKPERDRFESLFPDHETVLLEGAGHFIQEDAPEAIVGAIRDWSKKTFSKRDESG</sequence>
<proteinExistence type="predicted"/>
<dbReference type="PRINTS" id="PR00111">
    <property type="entry name" value="ABHYDROLASE"/>
</dbReference>
<dbReference type="PANTHER" id="PTHR42977:SF3">
    <property type="entry name" value="AB HYDROLASE-1 DOMAIN-CONTAINING PROTEIN"/>
    <property type="match status" value="1"/>
</dbReference>
<dbReference type="InterPro" id="IPR051340">
    <property type="entry name" value="Haloalkane_dehalogenase"/>
</dbReference>
<dbReference type="PANTHER" id="PTHR42977">
    <property type="entry name" value="HYDROLASE-RELATED"/>
    <property type="match status" value="1"/>
</dbReference>
<name>A0AAJ0U592_9GAMM</name>
<dbReference type="GO" id="GO:0004301">
    <property type="term" value="F:epoxide hydrolase activity"/>
    <property type="evidence" value="ECO:0007669"/>
    <property type="project" value="TreeGrafter"/>
</dbReference>
<accession>A0AAJ0U592</accession>
<organism evidence="3 4">
    <name type="scientific">Halochromatium glycolicum</name>
    <dbReference type="NCBI Taxonomy" id="85075"/>
    <lineage>
        <taxon>Bacteria</taxon>
        <taxon>Pseudomonadati</taxon>
        <taxon>Pseudomonadota</taxon>
        <taxon>Gammaproteobacteria</taxon>
        <taxon>Chromatiales</taxon>
        <taxon>Chromatiaceae</taxon>
        <taxon>Halochromatium</taxon>
    </lineage>
</organism>
<keyword evidence="1" id="KW-0378">Hydrolase</keyword>
<reference evidence="3" key="2">
    <citation type="journal article" date="2020" name="Microorganisms">
        <title>Osmotic Adaptation and Compatible Solute Biosynthesis of Phototrophic Bacteria as Revealed from Genome Analyses.</title>
        <authorList>
            <person name="Imhoff J.F."/>
            <person name="Rahn T."/>
            <person name="Kunzel S."/>
            <person name="Keller A."/>
            <person name="Neulinger S.C."/>
        </authorList>
    </citation>
    <scope>NUCLEOTIDE SEQUENCE</scope>
    <source>
        <strain evidence="3">DSM 11080</strain>
    </source>
</reference>
<reference evidence="3" key="1">
    <citation type="submission" date="2017-08" db="EMBL/GenBank/DDBJ databases">
        <authorList>
            <person name="Imhoff J.F."/>
            <person name="Rahn T."/>
            <person name="Kuenzel S."/>
            <person name="Neulinger S.C."/>
        </authorList>
    </citation>
    <scope>NUCLEOTIDE SEQUENCE</scope>
    <source>
        <strain evidence="3">DSM 11080</strain>
    </source>
</reference>
<dbReference type="InterPro" id="IPR000073">
    <property type="entry name" value="AB_hydrolase_1"/>
</dbReference>